<evidence type="ECO:0000256" key="2">
    <source>
        <dbReference type="ARBA" id="ARBA00022692"/>
    </source>
</evidence>
<sequence>MSTDDSSWTYYHYDPSLPAAIIFTILFGISSLFHTYQALRTRTWCFIPFVIGGFFECVGYIGRALGHYETPNWTLGPYVLQSLLLLVAPALFAASIYMVLGRLIIITNHPEFAIVRPHWLTRFFVSGDVLSFVVQAAGAGLMVTGVNGMRLGEDVVIAGLFVQVAFFGLFIITATIFNWRMRNMVTARLAVPGLAWQKHLAILYAACILIMARSVFRVVEYIQGNNGYLLRHEVFLYVFDGVLMFVQMVLFNFHHPSRLLSAKTTQLPNHYNNVHLQPWL</sequence>
<reference evidence="7 8" key="1">
    <citation type="submission" date="2019-04" db="EMBL/GenBank/DDBJ databases">
        <title>Aspergillus burnettii sp. nov., novel species from soil in southeast Queensland.</title>
        <authorList>
            <person name="Gilchrist C.L.M."/>
            <person name="Pitt J.I."/>
            <person name="Lange L."/>
            <person name="Lacey H.J."/>
            <person name="Vuong D."/>
            <person name="Midgley D.J."/>
            <person name="Greenfield P."/>
            <person name="Bradbury M."/>
            <person name="Lacey E."/>
            <person name="Busk P.K."/>
            <person name="Pilgaard B."/>
            <person name="Chooi Y.H."/>
            <person name="Piggott A.M."/>
        </authorList>
    </citation>
    <scope>NUCLEOTIDE SEQUENCE [LARGE SCALE GENOMIC DNA]</scope>
    <source>
        <strain evidence="7 8">FRR 5400</strain>
    </source>
</reference>
<proteinExistence type="predicted"/>
<accession>A0A5N7CPK2</accession>
<keyword evidence="2 5" id="KW-0812">Transmembrane</keyword>
<feature type="transmembrane region" description="Helical" evidence="5">
    <location>
        <begin position="120"/>
        <end position="143"/>
    </location>
</feature>
<accession>A0A8H6AC06</accession>
<feature type="transmembrane region" description="Helical" evidence="5">
    <location>
        <begin position="45"/>
        <end position="66"/>
    </location>
</feature>
<evidence type="ECO:0000256" key="4">
    <source>
        <dbReference type="ARBA" id="ARBA00023136"/>
    </source>
</evidence>
<evidence type="ECO:0000313" key="8">
    <source>
        <dbReference type="Proteomes" id="UP000541154"/>
    </source>
</evidence>
<dbReference type="GO" id="GO:0016020">
    <property type="term" value="C:membrane"/>
    <property type="evidence" value="ECO:0007669"/>
    <property type="project" value="UniProtKB-SubCell"/>
</dbReference>
<dbReference type="Proteomes" id="UP000326877">
    <property type="component" value="Unassembled WGS sequence"/>
</dbReference>
<dbReference type="PANTHER" id="PTHR31465">
    <property type="entry name" value="PROTEIN RTA1-RELATED"/>
    <property type="match status" value="1"/>
</dbReference>
<feature type="transmembrane region" description="Helical" evidence="5">
    <location>
        <begin position="234"/>
        <end position="253"/>
    </location>
</feature>
<evidence type="ECO:0000256" key="3">
    <source>
        <dbReference type="ARBA" id="ARBA00022989"/>
    </source>
</evidence>
<gene>
    <name evidence="6" type="ORF">BDV23DRAFT_168651</name>
    <name evidence="7" type="ORF">ETB97_008894</name>
</gene>
<dbReference type="PANTHER" id="PTHR31465:SF1">
    <property type="entry name" value="PROTEIN RTA1-RELATED"/>
    <property type="match status" value="1"/>
</dbReference>
<reference evidence="6" key="2">
    <citation type="submission" date="2019-04" db="EMBL/GenBank/DDBJ databases">
        <title>Friends and foes A comparative genomics studyof 23 Aspergillus species from section Flavi.</title>
        <authorList>
            <consortium name="DOE Joint Genome Institute"/>
            <person name="Kjaerbolling I."/>
            <person name="Vesth T."/>
            <person name="Frisvad J.C."/>
            <person name="Nybo J.L."/>
            <person name="Theobald S."/>
            <person name="Kildgaard S."/>
            <person name="Isbrandt T."/>
            <person name="Kuo A."/>
            <person name="Sato A."/>
            <person name="Lyhne E.K."/>
            <person name="Kogle M.E."/>
            <person name="Wiebenga A."/>
            <person name="Kun R.S."/>
            <person name="Lubbers R.J."/>
            <person name="Makela M.R."/>
            <person name="Barry K."/>
            <person name="Chovatia M."/>
            <person name="Clum A."/>
            <person name="Daum C."/>
            <person name="Haridas S."/>
            <person name="He G."/>
            <person name="LaButti K."/>
            <person name="Lipzen A."/>
            <person name="Mondo S."/>
            <person name="Riley R."/>
            <person name="Salamov A."/>
            <person name="Simmons B.A."/>
            <person name="Magnuson J.K."/>
            <person name="Henrissat B."/>
            <person name="Mortensen U.H."/>
            <person name="Larsen T.O."/>
            <person name="Devries R.P."/>
            <person name="Grigoriev I.V."/>
            <person name="Machida M."/>
            <person name="Baker S.E."/>
            <person name="Andersen M.R."/>
        </authorList>
    </citation>
    <scope>NUCLEOTIDE SEQUENCE [LARGE SCALE GENOMIC DNA]</scope>
    <source>
        <strain evidence="6">IBT 14317</strain>
    </source>
</reference>
<evidence type="ECO:0000256" key="5">
    <source>
        <dbReference type="SAM" id="Phobius"/>
    </source>
</evidence>
<dbReference type="Proteomes" id="UP000541154">
    <property type="component" value="Unassembled WGS sequence"/>
</dbReference>
<dbReference type="OrthoDB" id="3358017at2759"/>
<organism evidence="6">
    <name type="scientific">Petromyces alliaceus</name>
    <name type="common">Aspergillus alliaceus</name>
    <dbReference type="NCBI Taxonomy" id="209559"/>
    <lineage>
        <taxon>Eukaryota</taxon>
        <taxon>Fungi</taxon>
        <taxon>Dikarya</taxon>
        <taxon>Ascomycota</taxon>
        <taxon>Pezizomycotina</taxon>
        <taxon>Eurotiomycetes</taxon>
        <taxon>Eurotiomycetidae</taxon>
        <taxon>Eurotiales</taxon>
        <taxon>Aspergillaceae</taxon>
        <taxon>Aspergillus</taxon>
        <taxon>Aspergillus subgen. Circumdati</taxon>
    </lineage>
</organism>
<feature type="transmembrane region" description="Helical" evidence="5">
    <location>
        <begin position="78"/>
        <end position="100"/>
    </location>
</feature>
<feature type="transmembrane region" description="Helical" evidence="5">
    <location>
        <begin position="16"/>
        <end position="33"/>
    </location>
</feature>
<dbReference type="InterPro" id="IPR007568">
    <property type="entry name" value="RTA1"/>
</dbReference>
<protein>
    <submittedName>
        <fullName evidence="6">Putative RTA1 domain protein</fullName>
    </submittedName>
</protein>
<evidence type="ECO:0000256" key="1">
    <source>
        <dbReference type="ARBA" id="ARBA00004141"/>
    </source>
</evidence>
<comment type="subcellular location">
    <subcellularLocation>
        <location evidence="1">Membrane</location>
        <topology evidence="1">Multi-pass membrane protein</topology>
    </subcellularLocation>
</comment>
<accession>A0A5N6G877</accession>
<keyword evidence="3 5" id="KW-1133">Transmembrane helix</keyword>
<dbReference type="EMBL" id="SPNV01000041">
    <property type="protein sequence ID" value="KAF5863959.1"/>
    <property type="molecule type" value="Genomic_DNA"/>
</dbReference>
<feature type="transmembrane region" description="Helical" evidence="5">
    <location>
        <begin position="200"/>
        <end position="222"/>
    </location>
</feature>
<dbReference type="AlphaFoldDB" id="A0A5N6G877"/>
<dbReference type="Pfam" id="PF04479">
    <property type="entry name" value="RTA1"/>
    <property type="match status" value="1"/>
</dbReference>
<evidence type="ECO:0000313" key="7">
    <source>
        <dbReference type="EMBL" id="KAF5863959.1"/>
    </source>
</evidence>
<dbReference type="OMA" id="HYETPNW"/>
<feature type="transmembrane region" description="Helical" evidence="5">
    <location>
        <begin position="155"/>
        <end position="179"/>
    </location>
</feature>
<name>A0A5N6G877_PETAA</name>
<keyword evidence="8" id="KW-1185">Reference proteome</keyword>
<evidence type="ECO:0000313" key="6">
    <source>
        <dbReference type="EMBL" id="KAE8395453.1"/>
    </source>
</evidence>
<dbReference type="EMBL" id="ML735218">
    <property type="protein sequence ID" value="KAE8395453.1"/>
    <property type="molecule type" value="Genomic_DNA"/>
</dbReference>
<keyword evidence="4 5" id="KW-0472">Membrane</keyword>